<dbReference type="PROSITE" id="PS51257">
    <property type="entry name" value="PROKAR_LIPOPROTEIN"/>
    <property type="match status" value="1"/>
</dbReference>
<feature type="signal peptide" evidence="1">
    <location>
        <begin position="1"/>
        <end position="19"/>
    </location>
</feature>
<reference evidence="3" key="1">
    <citation type="submission" date="2016-04" db="EMBL/GenBank/DDBJ databases">
        <authorList>
            <person name="Lyu Z."/>
            <person name="Lyu W."/>
        </authorList>
    </citation>
    <scope>NUCLEOTIDE SEQUENCE [LARGE SCALE GENOMIC DNA]</scope>
    <source>
        <strain evidence="3">C44</strain>
    </source>
</reference>
<organism evidence="2 3">
    <name type="scientific">Metabacillus litoralis</name>
    <dbReference type="NCBI Taxonomy" id="152268"/>
    <lineage>
        <taxon>Bacteria</taxon>
        <taxon>Bacillati</taxon>
        <taxon>Bacillota</taxon>
        <taxon>Bacilli</taxon>
        <taxon>Bacillales</taxon>
        <taxon>Bacillaceae</taxon>
        <taxon>Metabacillus</taxon>
    </lineage>
</organism>
<sequence length="211" mass="24033">MNKIIVLMTLLSLLLVACSNNESTSIAPVKEQIDTEYVKDYSSNPQVTDDRTLLEVGQSFSDEKGEATLKAMNQVNKTYEVGPIKLSVKDAKVIHLRPDYSLIDYFHMLTHEEEFDFVKVFVEIENTSTEKVNFAPIAMIETSSGEKFDWGKDIYLEELNGEIEGETIKKGNLGFIIDSSKDLEWIEITTSDVFDKDEKKINDSQKIKIEF</sequence>
<dbReference type="AlphaFoldDB" id="A0A179T236"/>
<dbReference type="Proteomes" id="UP000078534">
    <property type="component" value="Unassembled WGS sequence"/>
</dbReference>
<proteinExistence type="predicted"/>
<dbReference type="RefSeq" id="WP_066328577.1">
    <property type="nucleotide sequence ID" value="NZ_LWSG01000005.1"/>
</dbReference>
<comment type="caution">
    <text evidence="2">The sequence shown here is derived from an EMBL/GenBank/DDBJ whole genome shotgun (WGS) entry which is preliminary data.</text>
</comment>
<dbReference type="EMBL" id="LWSG01000005">
    <property type="protein sequence ID" value="OAS88107.1"/>
    <property type="molecule type" value="Genomic_DNA"/>
</dbReference>
<name>A0A179T236_9BACI</name>
<keyword evidence="1" id="KW-0732">Signal</keyword>
<evidence type="ECO:0000313" key="3">
    <source>
        <dbReference type="Proteomes" id="UP000078534"/>
    </source>
</evidence>
<evidence type="ECO:0000256" key="1">
    <source>
        <dbReference type="SAM" id="SignalP"/>
    </source>
</evidence>
<gene>
    <name evidence="2" type="ORF">A6K24_17165</name>
</gene>
<dbReference type="STRING" id="152268.A6K24_17165"/>
<protein>
    <recommendedName>
        <fullName evidence="4">DUF4352 domain-containing protein</fullName>
    </recommendedName>
</protein>
<feature type="chain" id="PRO_5039101894" description="DUF4352 domain-containing protein" evidence="1">
    <location>
        <begin position="20"/>
        <end position="211"/>
    </location>
</feature>
<evidence type="ECO:0008006" key="4">
    <source>
        <dbReference type="Google" id="ProtNLM"/>
    </source>
</evidence>
<evidence type="ECO:0000313" key="2">
    <source>
        <dbReference type="EMBL" id="OAS88107.1"/>
    </source>
</evidence>
<keyword evidence="3" id="KW-1185">Reference proteome</keyword>
<dbReference type="OrthoDB" id="2352213at2"/>
<accession>A0A179T236</accession>